<dbReference type="PROSITE" id="PS51755">
    <property type="entry name" value="OMPR_PHOB"/>
    <property type="match status" value="1"/>
</dbReference>
<evidence type="ECO:0000313" key="4">
    <source>
        <dbReference type="EMBL" id="REG29784.1"/>
    </source>
</evidence>
<dbReference type="InterPro" id="IPR003593">
    <property type="entry name" value="AAA+_ATPase"/>
</dbReference>
<name>A0ABX9JZA0_9BACT</name>
<dbReference type="InterPro" id="IPR016032">
    <property type="entry name" value="Sig_transdc_resp-reg_C-effctor"/>
</dbReference>
<keyword evidence="1 2" id="KW-0238">DNA-binding</keyword>
<dbReference type="InterPro" id="IPR011990">
    <property type="entry name" value="TPR-like_helical_dom_sf"/>
</dbReference>
<organism evidence="4 5">
    <name type="scientific">Archangium gephyra</name>
    <dbReference type="NCBI Taxonomy" id="48"/>
    <lineage>
        <taxon>Bacteria</taxon>
        <taxon>Pseudomonadati</taxon>
        <taxon>Myxococcota</taxon>
        <taxon>Myxococcia</taxon>
        <taxon>Myxococcales</taxon>
        <taxon>Cystobacterineae</taxon>
        <taxon>Archangiaceae</taxon>
        <taxon>Archangium</taxon>
    </lineage>
</organism>
<sequence>MLLHLPVALVYGVGGVGKSTLVYALAAGRGGPVVYDSVSAGEPLAALVDDVRRQLARGAVPEAMDDEERLRDLAERLDESGALWVLDDLHRLEENARIRLVDALGRELRNGRFVATSRELVPMLGGTADRFELKLGGLDEQNARALWANLDTLYGPSSGFDVAWTRSRGNPFHLRRAHAGGVHEEDPLSAALRTLSADQRLIATVLALSAFDMNVTLVERLLPEPRARAALRELVVRLILEVDGSGRCMLHDIHRDALLASLSGEELREHHARIAELLSTAEMDPVVRVRERCRHLCACERFAEAGQLLLESGAELIRLGVASELFRGFEALPPEHRTPEIIHARARTLARLLDVRRAHEELIRLDVSKAREPLDIQASLAHVSMLAGDLAAAEHQARAVLEDPRATDALRMRTGTVFALTRTYRGFGDEARAFIDAAERRAALPVHLGFLRFTRAFTFWLDERNAEAVEAMGSARAVARDAPPTFRAGVLGPMFYAGLLSSTGRFERAGELLKQTESLVRHEQDPRLRVSWHAMHAMFLHERGERAAALAELRTLEDAFHRSGELLGELWARVWIGRELMLLGQCAEAERLLGETDALARERGILGICAAVERSRREEPLLRLREERVETPHPEKRGEVTRAKAITALLSVAAGDTVAARGAIEAVRAAALGTDYGLDRAMVALAESLAARLAGNPDAEREARQRAEAEASAASVDPGLLGRLSDALGATRLVTASGRSMLAEAPRDDGHVIVDARRHELRYPGHVVALKQRPVLRKLLYALANRPGDVLPKELLVEQTWNKPYEPLVHDNLLWVNVCRLRELVSGSGMTLERDERGYQLRVPEQFVYIAPGRGD</sequence>
<evidence type="ECO:0000313" key="5">
    <source>
        <dbReference type="Proteomes" id="UP000256345"/>
    </source>
</evidence>
<evidence type="ECO:0000259" key="3">
    <source>
        <dbReference type="PROSITE" id="PS51755"/>
    </source>
</evidence>
<dbReference type="InterPro" id="IPR001867">
    <property type="entry name" value="OmpR/PhoB-type_DNA-bd"/>
</dbReference>
<reference evidence="4 5" key="1">
    <citation type="submission" date="2018-08" db="EMBL/GenBank/DDBJ databases">
        <title>Genomic Encyclopedia of Archaeal and Bacterial Type Strains, Phase II (KMG-II): from individual species to whole genera.</title>
        <authorList>
            <person name="Goeker M."/>
        </authorList>
    </citation>
    <scope>NUCLEOTIDE SEQUENCE [LARGE SCALE GENOMIC DNA]</scope>
    <source>
        <strain evidence="4 5">DSM 2261</strain>
    </source>
</reference>
<evidence type="ECO:0000256" key="2">
    <source>
        <dbReference type="PROSITE-ProRule" id="PRU01091"/>
    </source>
</evidence>
<dbReference type="Gene3D" id="3.40.50.300">
    <property type="entry name" value="P-loop containing nucleotide triphosphate hydrolases"/>
    <property type="match status" value="1"/>
</dbReference>
<protein>
    <submittedName>
        <fullName evidence="4">Transcriptional regulator</fullName>
    </submittedName>
</protein>
<dbReference type="SMART" id="SM00382">
    <property type="entry name" value="AAA"/>
    <property type="match status" value="1"/>
</dbReference>
<comment type="caution">
    <text evidence="4">The sequence shown here is derived from an EMBL/GenBank/DDBJ whole genome shotgun (WGS) entry which is preliminary data.</text>
</comment>
<dbReference type="Gene3D" id="1.10.10.10">
    <property type="entry name" value="Winged helix-like DNA-binding domain superfamily/Winged helix DNA-binding domain"/>
    <property type="match status" value="1"/>
</dbReference>
<dbReference type="Proteomes" id="UP000256345">
    <property type="component" value="Unassembled WGS sequence"/>
</dbReference>
<dbReference type="InterPro" id="IPR027417">
    <property type="entry name" value="P-loop_NTPase"/>
</dbReference>
<dbReference type="EMBL" id="QUMU01000007">
    <property type="protein sequence ID" value="REG29784.1"/>
    <property type="molecule type" value="Genomic_DNA"/>
</dbReference>
<dbReference type="CDD" id="cd00882">
    <property type="entry name" value="Ras_like_GTPase"/>
    <property type="match status" value="1"/>
</dbReference>
<dbReference type="SMART" id="SM00862">
    <property type="entry name" value="Trans_reg_C"/>
    <property type="match status" value="1"/>
</dbReference>
<proteinExistence type="predicted"/>
<evidence type="ECO:0000256" key="1">
    <source>
        <dbReference type="ARBA" id="ARBA00023125"/>
    </source>
</evidence>
<dbReference type="SUPFAM" id="SSF46894">
    <property type="entry name" value="C-terminal effector domain of the bipartite response regulators"/>
    <property type="match status" value="1"/>
</dbReference>
<dbReference type="SUPFAM" id="SSF48452">
    <property type="entry name" value="TPR-like"/>
    <property type="match status" value="1"/>
</dbReference>
<keyword evidence="5" id="KW-1185">Reference proteome</keyword>
<gene>
    <name evidence="4" type="ORF">ATI61_107480</name>
</gene>
<feature type="domain" description="OmpR/PhoB-type" evidence="3">
    <location>
        <begin position="744"/>
        <end position="843"/>
    </location>
</feature>
<accession>A0ABX9JZA0</accession>
<feature type="DNA-binding region" description="OmpR/PhoB-type" evidence="2">
    <location>
        <begin position="744"/>
        <end position="843"/>
    </location>
</feature>
<dbReference type="InterPro" id="IPR036388">
    <property type="entry name" value="WH-like_DNA-bd_sf"/>
</dbReference>
<dbReference type="Pfam" id="PF00486">
    <property type="entry name" value="Trans_reg_C"/>
    <property type="match status" value="1"/>
</dbReference>
<dbReference type="SUPFAM" id="SSF52540">
    <property type="entry name" value="P-loop containing nucleoside triphosphate hydrolases"/>
    <property type="match status" value="1"/>
</dbReference>